<reference evidence="5 6" key="1">
    <citation type="journal article" date="2014" name="Int. J. Syst. Evol. Microbiol.">
        <title>Solimonas terrae sp. nov., isolated from soil.</title>
        <authorList>
            <person name="Kim S.J."/>
            <person name="Moon J.Y."/>
            <person name="Weon H.Y."/>
            <person name="Ahn J.H."/>
            <person name="Chen W.M."/>
            <person name="Kwon S.W."/>
        </authorList>
    </citation>
    <scope>NUCLEOTIDE SEQUENCE [LARGE SCALE GENOMIC DNA]</scope>
    <source>
        <strain evidence="5 6">KIS83-12</strain>
    </source>
</reference>
<evidence type="ECO:0000313" key="6">
    <source>
        <dbReference type="Proteomes" id="UP000472676"/>
    </source>
</evidence>
<dbReference type="PROSITE" id="PS50885">
    <property type="entry name" value="HAMP"/>
    <property type="match status" value="1"/>
</dbReference>
<feature type="transmembrane region" description="Helical" evidence="1">
    <location>
        <begin position="7"/>
        <end position="29"/>
    </location>
</feature>
<dbReference type="EMBL" id="JAAMOW010000006">
    <property type="protein sequence ID" value="NGY05569.1"/>
    <property type="molecule type" value="Genomic_DNA"/>
</dbReference>
<dbReference type="Gene3D" id="3.30.70.270">
    <property type="match status" value="1"/>
</dbReference>
<dbReference type="InterPro" id="IPR043128">
    <property type="entry name" value="Rev_trsase/Diguanyl_cyclase"/>
</dbReference>
<dbReference type="InterPro" id="IPR035919">
    <property type="entry name" value="EAL_sf"/>
</dbReference>
<accession>A0A6M2BUB5</accession>
<dbReference type="Gene3D" id="3.20.20.450">
    <property type="entry name" value="EAL domain"/>
    <property type="match status" value="1"/>
</dbReference>
<feature type="domain" description="HAMP" evidence="3">
    <location>
        <begin position="199"/>
        <end position="251"/>
    </location>
</feature>
<dbReference type="PROSITE" id="PS50887">
    <property type="entry name" value="GGDEF"/>
    <property type="match status" value="1"/>
</dbReference>
<evidence type="ECO:0000259" key="3">
    <source>
        <dbReference type="PROSITE" id="PS50885"/>
    </source>
</evidence>
<dbReference type="Proteomes" id="UP000472676">
    <property type="component" value="Unassembled WGS sequence"/>
</dbReference>
<dbReference type="GO" id="GO:0071111">
    <property type="term" value="F:cyclic-guanylate-specific phosphodiesterase activity"/>
    <property type="evidence" value="ECO:0007669"/>
    <property type="project" value="InterPro"/>
</dbReference>
<dbReference type="InterPro" id="IPR050706">
    <property type="entry name" value="Cyclic-di-GMP_PDE-like"/>
</dbReference>
<keyword evidence="1" id="KW-0472">Membrane</keyword>
<dbReference type="Pfam" id="PF00990">
    <property type="entry name" value="GGDEF"/>
    <property type="match status" value="1"/>
</dbReference>
<dbReference type="GO" id="GO:0007165">
    <property type="term" value="P:signal transduction"/>
    <property type="evidence" value="ECO:0007669"/>
    <property type="project" value="InterPro"/>
</dbReference>
<feature type="domain" description="GGDEF" evidence="4">
    <location>
        <begin position="282"/>
        <end position="419"/>
    </location>
</feature>
<dbReference type="SMART" id="SM00052">
    <property type="entry name" value="EAL"/>
    <property type="match status" value="1"/>
</dbReference>
<dbReference type="InterPro" id="IPR000160">
    <property type="entry name" value="GGDEF_dom"/>
</dbReference>
<dbReference type="GO" id="GO:0016020">
    <property type="term" value="C:membrane"/>
    <property type="evidence" value="ECO:0007669"/>
    <property type="project" value="InterPro"/>
</dbReference>
<name>A0A6M2BUB5_9GAMM</name>
<dbReference type="SMART" id="SM00267">
    <property type="entry name" value="GGDEF"/>
    <property type="match status" value="1"/>
</dbReference>
<evidence type="ECO:0000259" key="2">
    <source>
        <dbReference type="PROSITE" id="PS50883"/>
    </source>
</evidence>
<keyword evidence="6" id="KW-1185">Reference proteome</keyword>
<keyword evidence="1" id="KW-0812">Transmembrane</keyword>
<evidence type="ECO:0000313" key="5">
    <source>
        <dbReference type="EMBL" id="NGY05569.1"/>
    </source>
</evidence>
<dbReference type="InterPro" id="IPR001633">
    <property type="entry name" value="EAL_dom"/>
</dbReference>
<evidence type="ECO:0000259" key="4">
    <source>
        <dbReference type="PROSITE" id="PS50887"/>
    </source>
</evidence>
<sequence length="686" mass="75212">MSVRTKLLAVMILVNLAIVLAGLVIAPSLDVDRGLESDLLGRTNRISMSVVLQRGLVDMPRAAVAIEQAVESGRDPATAVAALQSARAIVRNQLAFLPVRDDATVAALRTFVATEDGRFDTLLTPPINSESATAIVATARGLEARAMQQLSAQLERDNTQGLRDTTTEFARLHSRLGVAIGAVLGALLLSLTLSVFAYRRLLRPLGAVTGSLNAVLTGRQPVANVVETEDEFGDIVRAMRRIQAQAEHIRRIAYLDPGSNLPNRNSLEAELREVRRLRPIDGTHGLLLLGIETYVAIRSGFGGRLAEAAMRAAGERLAELDVLPTMVFRIDAETIAVLIDRGNSEAVTRVDLKRIAAEILQRLTRPVEVDEQRFLLAASVGGAIYPDDARDPDEYVNVCMEAQRLARSEGPGHLRFGERGHTHRLRRHLALTEQIRNGLRQGQFVPYFQPIVDVARRKVYGAETLTRWRQPDGRVTLPGEFIFVAEGSDLIADMTRAVLARACKTFTGWNDRGHALSLSFNLSTKLLSSNVLEIVREALEQSSIDPKLLCAEVTETALMGNIDDVGVVLADLRALGVRLALDDFGTGYSSLAHLYRFDVNGLKIDPVLTRAACESERAQEIVRSMVALSARLDMTLIVEGVETSDDVLLMQRLGCRLMQGFHFSRAMPEEQFLEWLRAYEAGVLAA</sequence>
<dbReference type="AlphaFoldDB" id="A0A6M2BUB5"/>
<dbReference type="PROSITE" id="PS50883">
    <property type="entry name" value="EAL"/>
    <property type="match status" value="1"/>
</dbReference>
<comment type="caution">
    <text evidence="5">The sequence shown here is derived from an EMBL/GenBank/DDBJ whole genome shotgun (WGS) entry which is preliminary data.</text>
</comment>
<feature type="domain" description="EAL" evidence="2">
    <location>
        <begin position="428"/>
        <end position="680"/>
    </location>
</feature>
<dbReference type="Gene3D" id="6.10.340.10">
    <property type="match status" value="1"/>
</dbReference>
<dbReference type="RefSeq" id="WP_166257330.1">
    <property type="nucleotide sequence ID" value="NZ_JAAMOW010000006.1"/>
</dbReference>
<dbReference type="SUPFAM" id="SSF55073">
    <property type="entry name" value="Nucleotide cyclase"/>
    <property type="match status" value="1"/>
</dbReference>
<evidence type="ECO:0000256" key="1">
    <source>
        <dbReference type="SAM" id="Phobius"/>
    </source>
</evidence>
<dbReference type="PANTHER" id="PTHR33121:SF70">
    <property type="entry name" value="SIGNALING PROTEIN YKOW"/>
    <property type="match status" value="1"/>
</dbReference>
<organism evidence="5 6">
    <name type="scientific">Solimonas terrae</name>
    <dbReference type="NCBI Taxonomy" id="1396819"/>
    <lineage>
        <taxon>Bacteria</taxon>
        <taxon>Pseudomonadati</taxon>
        <taxon>Pseudomonadota</taxon>
        <taxon>Gammaproteobacteria</taxon>
        <taxon>Nevskiales</taxon>
        <taxon>Nevskiaceae</taxon>
        <taxon>Solimonas</taxon>
    </lineage>
</organism>
<gene>
    <name evidence="5" type="ORF">G7Y85_12415</name>
</gene>
<dbReference type="InterPro" id="IPR003660">
    <property type="entry name" value="HAMP_dom"/>
</dbReference>
<dbReference type="PANTHER" id="PTHR33121">
    <property type="entry name" value="CYCLIC DI-GMP PHOSPHODIESTERASE PDEF"/>
    <property type="match status" value="1"/>
</dbReference>
<dbReference type="InterPro" id="IPR029787">
    <property type="entry name" value="Nucleotide_cyclase"/>
</dbReference>
<protein>
    <submittedName>
        <fullName evidence="5">EAL domain-containing protein</fullName>
    </submittedName>
</protein>
<dbReference type="CDD" id="cd01948">
    <property type="entry name" value="EAL"/>
    <property type="match status" value="1"/>
</dbReference>
<dbReference type="SUPFAM" id="SSF141868">
    <property type="entry name" value="EAL domain-like"/>
    <property type="match status" value="1"/>
</dbReference>
<dbReference type="Pfam" id="PF00563">
    <property type="entry name" value="EAL"/>
    <property type="match status" value="1"/>
</dbReference>
<keyword evidence="1" id="KW-1133">Transmembrane helix</keyword>
<proteinExistence type="predicted"/>